<dbReference type="PANTHER" id="PTHR46268">
    <property type="entry name" value="STRESS RESPONSE PROTEIN NHAX"/>
    <property type="match status" value="1"/>
</dbReference>
<dbReference type="CDD" id="cd00293">
    <property type="entry name" value="USP-like"/>
    <property type="match status" value="1"/>
</dbReference>
<comment type="similarity">
    <text evidence="1">Belongs to the universal stress protein A family.</text>
</comment>
<feature type="domain" description="UspA" evidence="2">
    <location>
        <begin position="149"/>
        <end position="266"/>
    </location>
</feature>
<name>A0A0J6VXJ9_9HYPH</name>
<reference evidence="3 4" key="1">
    <citation type="submission" date="2015-03" db="EMBL/GenBank/DDBJ databases">
        <title>Genome sequencing of Methylobacterium tarhaniae DSM 25844.</title>
        <authorList>
            <person name="Chaudhry V."/>
            <person name="Patil P.B."/>
        </authorList>
    </citation>
    <scope>NUCLEOTIDE SEQUENCE [LARGE SCALE GENOMIC DNA]</scope>
    <source>
        <strain evidence="3 4">DSM 25844</strain>
    </source>
</reference>
<organism evidence="3 4">
    <name type="scientific">Methylobacterium tarhaniae</name>
    <dbReference type="NCBI Taxonomy" id="1187852"/>
    <lineage>
        <taxon>Bacteria</taxon>
        <taxon>Pseudomonadati</taxon>
        <taxon>Pseudomonadota</taxon>
        <taxon>Alphaproteobacteria</taxon>
        <taxon>Hyphomicrobiales</taxon>
        <taxon>Methylobacteriaceae</taxon>
        <taxon>Methylobacterium</taxon>
    </lineage>
</organism>
<accession>A0A0J6VXJ9</accession>
<dbReference type="Proteomes" id="UP000036449">
    <property type="component" value="Unassembled WGS sequence"/>
</dbReference>
<evidence type="ECO:0000313" key="3">
    <source>
        <dbReference type="EMBL" id="KMO44021.1"/>
    </source>
</evidence>
<evidence type="ECO:0000313" key="4">
    <source>
        <dbReference type="Proteomes" id="UP000036449"/>
    </source>
</evidence>
<dbReference type="InterPro" id="IPR006016">
    <property type="entry name" value="UspA"/>
</dbReference>
<gene>
    <name evidence="3" type="ORF">VQ03_05445</name>
</gene>
<protein>
    <submittedName>
        <fullName evidence="3">Universal stress protein UspA</fullName>
    </submittedName>
</protein>
<dbReference type="Pfam" id="PF00582">
    <property type="entry name" value="Usp"/>
    <property type="match status" value="1"/>
</dbReference>
<proteinExistence type="inferred from homology"/>
<keyword evidence="4" id="KW-1185">Reference proteome</keyword>
<dbReference type="OrthoDB" id="9804721at2"/>
<dbReference type="SUPFAM" id="SSF52402">
    <property type="entry name" value="Adenine nucleotide alpha hydrolases-like"/>
    <property type="match status" value="2"/>
</dbReference>
<dbReference type="EMBL" id="LABZ01000028">
    <property type="protein sequence ID" value="KMO44021.1"/>
    <property type="molecule type" value="Genomic_DNA"/>
</dbReference>
<dbReference type="PATRIC" id="fig|1187852.3.peg.4080"/>
<dbReference type="RefSeq" id="WP_048449848.1">
    <property type="nucleotide sequence ID" value="NZ_LABZ01000028.1"/>
</dbReference>
<evidence type="ECO:0000259" key="2">
    <source>
        <dbReference type="Pfam" id="PF00582"/>
    </source>
</evidence>
<dbReference type="AlphaFoldDB" id="A0A0J6VXJ9"/>
<dbReference type="PANTHER" id="PTHR46268:SF15">
    <property type="entry name" value="UNIVERSAL STRESS PROTEIN HP_0031"/>
    <property type="match status" value="1"/>
</dbReference>
<comment type="caution">
    <text evidence="3">The sequence shown here is derived from an EMBL/GenBank/DDBJ whole genome shotgun (WGS) entry which is preliminary data.</text>
</comment>
<evidence type="ECO:0000256" key="1">
    <source>
        <dbReference type="ARBA" id="ARBA00008791"/>
    </source>
</evidence>
<dbReference type="Gene3D" id="3.40.50.12370">
    <property type="match status" value="1"/>
</dbReference>
<sequence>MTIASILVAVDLEPSARERLRLAGHLADAFGSGLIGVAADEPPYGVPPVGPTLGSTYALAAASEMVMNDLTRAHAVFEAEIGRDRRRAWRSNLGPSLPFLIAQAAAADLVVVGRREAPALFAIDPGDLAMQLGGPVLVVPPGIDHLDAKRVLVGWKNTREARRAVRDAIPFLERASQVVVASVDDGFGPADPRDLVALLQAHGIATRAVTPDATGTTVAGALTDAAAEYGADLVVAGAYGHSRLREWAFGGVTRDLMAGSPVCCLMSH</sequence>